<dbReference type="AlphaFoldDB" id="A0A3Q7ITF7"/>
<reference evidence="1" key="2">
    <citation type="submission" date="2019-01" db="UniProtKB">
        <authorList>
            <consortium name="EnsemblPlants"/>
        </authorList>
    </citation>
    <scope>IDENTIFICATION</scope>
    <source>
        <strain evidence="1">cv. Heinz 1706</strain>
    </source>
</reference>
<name>A0A3Q7ITF7_SOLLC</name>
<protein>
    <submittedName>
        <fullName evidence="1">Uncharacterized protein</fullName>
    </submittedName>
</protein>
<evidence type="ECO:0000313" key="1">
    <source>
        <dbReference type="EnsemblPlants" id="Solyc11g020305.1.1"/>
    </source>
</evidence>
<dbReference type="InParanoid" id="A0A3Q7ITF7"/>
<reference evidence="1" key="1">
    <citation type="journal article" date="2012" name="Nature">
        <title>The tomato genome sequence provides insights into fleshy fruit evolution.</title>
        <authorList>
            <consortium name="Tomato Genome Consortium"/>
        </authorList>
    </citation>
    <scope>NUCLEOTIDE SEQUENCE [LARGE SCALE GENOMIC DNA]</scope>
    <source>
        <strain evidence="1">cv. Heinz 1706</strain>
    </source>
</reference>
<evidence type="ECO:0000313" key="2">
    <source>
        <dbReference type="Proteomes" id="UP000004994"/>
    </source>
</evidence>
<dbReference type="Gramene" id="Solyc11g020305.1.1">
    <property type="protein sequence ID" value="Solyc11g020305.1.1"/>
    <property type="gene ID" value="Solyc11g020305.1"/>
</dbReference>
<dbReference type="Proteomes" id="UP000004994">
    <property type="component" value="Chromosome 11"/>
</dbReference>
<accession>A0A3Q7ITF7</accession>
<keyword evidence="2" id="KW-1185">Reference proteome</keyword>
<sequence length="118" mass="13073">MEDDIYETTRQDSVRDTSIVGTSGAKNDVLDLDLNFGEIGNVNIRSQLGRNLNCRYQFPSKQRLALVLPLCELGQDLNLEESEMTISGKALLIKPRITLSDEVSTPPMAKIGVTTYVI</sequence>
<dbReference type="EnsemblPlants" id="Solyc11g020305.1.1">
    <property type="protein sequence ID" value="Solyc11g020305.1.1"/>
    <property type="gene ID" value="Solyc11g020305.1"/>
</dbReference>
<proteinExistence type="predicted"/>
<organism evidence="1">
    <name type="scientific">Solanum lycopersicum</name>
    <name type="common">Tomato</name>
    <name type="synonym">Lycopersicon esculentum</name>
    <dbReference type="NCBI Taxonomy" id="4081"/>
    <lineage>
        <taxon>Eukaryota</taxon>
        <taxon>Viridiplantae</taxon>
        <taxon>Streptophyta</taxon>
        <taxon>Embryophyta</taxon>
        <taxon>Tracheophyta</taxon>
        <taxon>Spermatophyta</taxon>
        <taxon>Magnoliopsida</taxon>
        <taxon>eudicotyledons</taxon>
        <taxon>Gunneridae</taxon>
        <taxon>Pentapetalae</taxon>
        <taxon>asterids</taxon>
        <taxon>lamiids</taxon>
        <taxon>Solanales</taxon>
        <taxon>Solanaceae</taxon>
        <taxon>Solanoideae</taxon>
        <taxon>Solaneae</taxon>
        <taxon>Solanum</taxon>
        <taxon>Solanum subgen. Lycopersicon</taxon>
    </lineage>
</organism>